<feature type="binding site" evidence="6">
    <location>
        <begin position="35"/>
        <end position="37"/>
    </location>
    <ligand>
        <name>S-adenosyl-L-methionine</name>
        <dbReference type="ChEBI" id="CHEBI:59789"/>
    </ligand>
</feature>
<dbReference type="PANTHER" id="PTHR11265">
    <property type="entry name" value="S-ADENOSYL-METHYLTRANSFERASE MRAW"/>
    <property type="match status" value="1"/>
</dbReference>
<evidence type="ECO:0000256" key="6">
    <source>
        <dbReference type="HAMAP-Rule" id="MF_01007"/>
    </source>
</evidence>
<comment type="function">
    <text evidence="6">Specifically methylates the N4 position of cytidine in position 1402 (C1402) of 16S rRNA.</text>
</comment>
<dbReference type="InterPro" id="IPR023397">
    <property type="entry name" value="SAM-dep_MeTrfase_MraW_recog"/>
</dbReference>
<dbReference type="PANTHER" id="PTHR11265:SF0">
    <property type="entry name" value="12S RRNA N4-METHYLCYTIDINE METHYLTRANSFERASE"/>
    <property type="match status" value="1"/>
</dbReference>
<evidence type="ECO:0000313" key="7">
    <source>
        <dbReference type="EMBL" id="AJR10619.1"/>
    </source>
</evidence>
<comment type="subcellular location">
    <subcellularLocation>
        <location evidence="6">Cytoplasm</location>
    </subcellularLocation>
</comment>
<evidence type="ECO:0000313" key="8">
    <source>
        <dbReference type="Proteomes" id="UP000260363"/>
    </source>
</evidence>
<dbReference type="KEGG" id="cmm:NC80_02740"/>
<keyword evidence="6" id="KW-0963">Cytoplasm</keyword>
<dbReference type="KEGG" id="cmg:NC81_02755"/>
<name>A0A069ZS31_CHLMR</name>
<dbReference type="NCBIfam" id="TIGR00006">
    <property type="entry name" value="16S rRNA (cytosine(1402)-N(4))-methyltransferase RsmH"/>
    <property type="match status" value="1"/>
</dbReference>
<dbReference type="Gene3D" id="3.40.50.150">
    <property type="entry name" value="Vaccinia Virus protein VP39"/>
    <property type="match status" value="1"/>
</dbReference>
<reference evidence="7 8" key="1">
    <citation type="submission" date="2014-02" db="EMBL/GenBank/DDBJ databases">
        <authorList>
            <person name="Chen C."/>
            <person name="Conrad T.A."/>
            <person name="Zhou Z."/>
            <person name="Lai Z."/>
            <person name="Zhong G."/>
        </authorList>
    </citation>
    <scope>NUCLEOTIDE SEQUENCE [LARGE SCALE GENOMIC DNA]</scope>
    <source>
        <strain evidence="7 8">Nigg3-28</strain>
    </source>
</reference>
<keyword evidence="3 6" id="KW-0489">Methyltransferase</keyword>
<dbReference type="SUPFAM" id="SSF81799">
    <property type="entry name" value="Putative methyltransferase TM0872, insert domain"/>
    <property type="match status" value="1"/>
</dbReference>
<dbReference type="InterPro" id="IPR029063">
    <property type="entry name" value="SAM-dependent_MTases_sf"/>
</dbReference>
<dbReference type="SMR" id="A0A069ZS31"/>
<feature type="binding site" evidence="6">
    <location>
        <position position="55"/>
    </location>
    <ligand>
        <name>S-adenosyl-L-methionine</name>
        <dbReference type="ChEBI" id="CHEBI:59789"/>
    </ligand>
</feature>
<dbReference type="HAMAP" id="MF_01007">
    <property type="entry name" value="16SrRNA_methyltr_H"/>
    <property type="match status" value="1"/>
</dbReference>
<dbReference type="RefSeq" id="WP_010230799.1">
    <property type="nucleotide sequence ID" value="NZ_CP007217.1"/>
</dbReference>
<dbReference type="STRING" id="83560.NC80_02740"/>
<dbReference type="AlphaFoldDB" id="A0A069ZS31"/>
<evidence type="ECO:0000256" key="5">
    <source>
        <dbReference type="ARBA" id="ARBA00022691"/>
    </source>
</evidence>
<protein>
    <recommendedName>
        <fullName evidence="6">Ribosomal RNA small subunit methyltransferase H</fullName>
        <ecNumber evidence="6">2.1.1.199</ecNumber>
    </recommendedName>
    <alternativeName>
        <fullName evidence="6">16S rRNA m(4)C1402 methyltransferase</fullName>
    </alternativeName>
    <alternativeName>
        <fullName evidence="6">rRNA (cytosine-N(4)-)-methyltransferase RsmH</fullName>
    </alternativeName>
</protein>
<dbReference type="GO" id="GO:0071424">
    <property type="term" value="F:rRNA (cytosine-N4-)-methyltransferase activity"/>
    <property type="evidence" value="ECO:0007669"/>
    <property type="project" value="UniProtKB-UniRule"/>
</dbReference>
<dbReference type="OMA" id="NPAKRTF"/>
<feature type="binding site" evidence="6">
    <location>
        <position position="82"/>
    </location>
    <ligand>
        <name>S-adenosyl-L-methionine</name>
        <dbReference type="ChEBI" id="CHEBI:59789"/>
    </ligand>
</feature>
<evidence type="ECO:0000256" key="1">
    <source>
        <dbReference type="ARBA" id="ARBA00010396"/>
    </source>
</evidence>
<dbReference type="Proteomes" id="UP000260363">
    <property type="component" value="Chromosome"/>
</dbReference>
<evidence type="ECO:0000256" key="4">
    <source>
        <dbReference type="ARBA" id="ARBA00022679"/>
    </source>
</evidence>
<dbReference type="EMBL" id="CP007217">
    <property type="protein sequence ID" value="AJR10619.1"/>
    <property type="molecule type" value="Genomic_DNA"/>
</dbReference>
<proteinExistence type="inferred from homology"/>
<organism evidence="7 8">
    <name type="scientific">Chlamydia muridarum</name>
    <dbReference type="NCBI Taxonomy" id="83560"/>
    <lineage>
        <taxon>Bacteria</taxon>
        <taxon>Pseudomonadati</taxon>
        <taxon>Chlamydiota</taxon>
        <taxon>Chlamydiia</taxon>
        <taxon>Chlamydiales</taxon>
        <taxon>Chlamydiaceae</taxon>
        <taxon>Chlamydia/Chlamydophila group</taxon>
        <taxon>Chlamydia</taxon>
    </lineage>
</organism>
<keyword evidence="4 6" id="KW-0808">Transferase</keyword>
<gene>
    <name evidence="6" type="primary">rsmH</name>
    <name evidence="7" type="ORF">BD36_02925</name>
</gene>
<dbReference type="FunFam" id="1.10.150.170:FF:000003">
    <property type="entry name" value="Ribosomal RNA small subunit methyltransferase H"/>
    <property type="match status" value="1"/>
</dbReference>
<accession>A0A069ZS31</accession>
<feature type="binding site" evidence="6">
    <location>
        <position position="107"/>
    </location>
    <ligand>
        <name>S-adenosyl-L-methionine</name>
        <dbReference type="ChEBI" id="CHEBI:59789"/>
    </ligand>
</feature>
<dbReference type="Pfam" id="PF01795">
    <property type="entry name" value="Methyltransf_5"/>
    <property type="match status" value="1"/>
</dbReference>
<dbReference type="InterPro" id="IPR002903">
    <property type="entry name" value="RsmH"/>
</dbReference>
<dbReference type="SUPFAM" id="SSF53335">
    <property type="entry name" value="S-adenosyl-L-methionine-dependent methyltransferases"/>
    <property type="match status" value="1"/>
</dbReference>
<keyword evidence="5 6" id="KW-0949">S-adenosyl-L-methionine</keyword>
<dbReference type="GO" id="GO:0070475">
    <property type="term" value="P:rRNA base methylation"/>
    <property type="evidence" value="ECO:0007669"/>
    <property type="project" value="UniProtKB-UniRule"/>
</dbReference>
<keyword evidence="2 6" id="KW-0698">rRNA processing</keyword>
<dbReference type="GO" id="GO:0005737">
    <property type="term" value="C:cytoplasm"/>
    <property type="evidence" value="ECO:0007669"/>
    <property type="project" value="UniProtKB-SubCell"/>
</dbReference>
<dbReference type="Gene3D" id="1.10.150.170">
    <property type="entry name" value="Putative methyltransferase TM0872, insert domain"/>
    <property type="match status" value="1"/>
</dbReference>
<dbReference type="PATRIC" id="fig|243161.6.peg.582"/>
<sequence length="302" mass="34097">MTDSIPHIPVLVKESLSLFQDQHPTTFCDVTVGAGGHAEAFLTSFPSIEHYDGSDRDLSALALSEKRLLPFKGRVCLRHASFDEVNALTPDGMYDGVLADLGVSSMQLTDLERGFSFQGEDHPLDMRMDTSRGITASEVLNSLREEEIGEIFRKYGEEPLWRSAANAVVHFRKKKKILTVKDLKDATSGVFPSYRLRKKIHPLTLIFQALRIYVNQEGAQLKVLLDSALRWLRPGGRLAIISFCSLDDRPVKWAFREAEARGEGRVLTKKVIMPTYEETRKNPRSRSAKLRCFEKSLKISDE</sequence>
<evidence type="ECO:0000256" key="3">
    <source>
        <dbReference type="ARBA" id="ARBA00022603"/>
    </source>
</evidence>
<feature type="binding site" evidence="6">
    <location>
        <position position="100"/>
    </location>
    <ligand>
        <name>S-adenosyl-L-methionine</name>
        <dbReference type="ChEBI" id="CHEBI:59789"/>
    </ligand>
</feature>
<comment type="similarity">
    <text evidence="1 6">Belongs to the methyltransferase superfamily. RsmH family.</text>
</comment>
<evidence type="ECO:0000256" key="2">
    <source>
        <dbReference type="ARBA" id="ARBA00022552"/>
    </source>
</evidence>
<dbReference type="EC" id="2.1.1.199" evidence="6"/>
<comment type="catalytic activity">
    <reaction evidence="6">
        <text>cytidine(1402) in 16S rRNA + S-adenosyl-L-methionine = N(4)-methylcytidine(1402) in 16S rRNA + S-adenosyl-L-homocysteine + H(+)</text>
        <dbReference type="Rhea" id="RHEA:42928"/>
        <dbReference type="Rhea" id="RHEA-COMP:10286"/>
        <dbReference type="Rhea" id="RHEA-COMP:10287"/>
        <dbReference type="ChEBI" id="CHEBI:15378"/>
        <dbReference type="ChEBI" id="CHEBI:57856"/>
        <dbReference type="ChEBI" id="CHEBI:59789"/>
        <dbReference type="ChEBI" id="CHEBI:74506"/>
        <dbReference type="ChEBI" id="CHEBI:82748"/>
        <dbReference type="EC" id="2.1.1.199"/>
    </reaction>
</comment>
<dbReference type="GeneID" id="1245904"/>
<dbReference type="KEGG" id="cmx:DNC_02760"/>
<dbReference type="PIRSF" id="PIRSF004486">
    <property type="entry name" value="MraW"/>
    <property type="match status" value="1"/>
</dbReference>